<name>A0A9P8Y2F1_9PEZI</name>
<keyword evidence="2" id="KW-1185">Reference proteome</keyword>
<proteinExistence type="predicted"/>
<gene>
    <name evidence="1" type="ORF">B0I36DRAFT_350124</name>
</gene>
<protein>
    <submittedName>
        <fullName evidence="1">Uncharacterized protein</fullName>
    </submittedName>
</protein>
<dbReference type="AlphaFoldDB" id="A0A9P8Y2F1"/>
<evidence type="ECO:0000313" key="1">
    <source>
        <dbReference type="EMBL" id="KAH7029204.1"/>
    </source>
</evidence>
<dbReference type="RefSeq" id="XP_046011492.1">
    <property type="nucleotide sequence ID" value="XM_046156858.1"/>
</dbReference>
<comment type="caution">
    <text evidence="1">The sequence shown here is derived from an EMBL/GenBank/DDBJ whole genome shotgun (WGS) entry which is preliminary data.</text>
</comment>
<dbReference type="Proteomes" id="UP000756346">
    <property type="component" value="Unassembled WGS sequence"/>
</dbReference>
<reference evidence="1" key="1">
    <citation type="journal article" date="2021" name="Nat. Commun.">
        <title>Genetic determinants of endophytism in the Arabidopsis root mycobiome.</title>
        <authorList>
            <person name="Mesny F."/>
            <person name="Miyauchi S."/>
            <person name="Thiergart T."/>
            <person name="Pickel B."/>
            <person name="Atanasova L."/>
            <person name="Karlsson M."/>
            <person name="Huettel B."/>
            <person name="Barry K.W."/>
            <person name="Haridas S."/>
            <person name="Chen C."/>
            <person name="Bauer D."/>
            <person name="Andreopoulos W."/>
            <person name="Pangilinan J."/>
            <person name="LaButti K."/>
            <person name="Riley R."/>
            <person name="Lipzen A."/>
            <person name="Clum A."/>
            <person name="Drula E."/>
            <person name="Henrissat B."/>
            <person name="Kohler A."/>
            <person name="Grigoriev I.V."/>
            <person name="Martin F.M."/>
            <person name="Hacquard S."/>
        </authorList>
    </citation>
    <scope>NUCLEOTIDE SEQUENCE</scope>
    <source>
        <strain evidence="1">MPI-CAGE-CH-0230</strain>
    </source>
</reference>
<dbReference type="GeneID" id="70186404"/>
<organism evidence="1 2">
    <name type="scientific">Microdochium trichocladiopsis</name>
    <dbReference type="NCBI Taxonomy" id="1682393"/>
    <lineage>
        <taxon>Eukaryota</taxon>
        <taxon>Fungi</taxon>
        <taxon>Dikarya</taxon>
        <taxon>Ascomycota</taxon>
        <taxon>Pezizomycotina</taxon>
        <taxon>Sordariomycetes</taxon>
        <taxon>Xylariomycetidae</taxon>
        <taxon>Xylariales</taxon>
        <taxon>Microdochiaceae</taxon>
        <taxon>Microdochium</taxon>
    </lineage>
</organism>
<accession>A0A9P8Y2F1</accession>
<sequence>MPSVAHVPGQPARVDRQYWFMGSGSRAGSDRCRSIVDRLAAVALKSCKWCVRELCQPAPHVVWPQQTLVFPYEHTGAATTTSTGDTTFPAWPLPGFGTFQDTTCLRQTAQRAETDVWQSQQQGPLLASAVVGACNSRLDASLAAAEMSQDHLLSLRRAEGATRAGGVGSDAPTEPFYPSVQQLARCLQNLSWTLARRST</sequence>
<dbReference type="EMBL" id="JAGTJQ010000006">
    <property type="protein sequence ID" value="KAH7029204.1"/>
    <property type="molecule type" value="Genomic_DNA"/>
</dbReference>
<evidence type="ECO:0000313" key="2">
    <source>
        <dbReference type="Proteomes" id="UP000756346"/>
    </source>
</evidence>